<name>A0ABU8QB84_9RHOB</name>
<evidence type="ECO:0000313" key="2">
    <source>
        <dbReference type="Proteomes" id="UP001368270"/>
    </source>
</evidence>
<comment type="caution">
    <text evidence="1">The sequence shown here is derived from an EMBL/GenBank/DDBJ whole genome shotgun (WGS) entry which is preliminary data.</text>
</comment>
<dbReference type="EMBL" id="JBBGAZ010000001">
    <property type="protein sequence ID" value="MEJ5216673.1"/>
    <property type="molecule type" value="Genomic_DNA"/>
</dbReference>
<organism evidence="1 2">
    <name type="scientific">Cognatishimia coralii</name>
    <dbReference type="NCBI Taxonomy" id="3083254"/>
    <lineage>
        <taxon>Bacteria</taxon>
        <taxon>Pseudomonadati</taxon>
        <taxon>Pseudomonadota</taxon>
        <taxon>Alphaproteobacteria</taxon>
        <taxon>Rhodobacterales</taxon>
        <taxon>Paracoccaceae</taxon>
        <taxon>Cognatishimia</taxon>
    </lineage>
</organism>
<gene>
    <name evidence="1" type="ORF">WG622_00330</name>
</gene>
<evidence type="ECO:0000313" key="1">
    <source>
        <dbReference type="EMBL" id="MEJ5216673.1"/>
    </source>
</evidence>
<dbReference type="InterPro" id="IPR011990">
    <property type="entry name" value="TPR-like_helical_dom_sf"/>
</dbReference>
<dbReference type="Proteomes" id="UP001368270">
    <property type="component" value="Unassembled WGS sequence"/>
</dbReference>
<dbReference type="SMART" id="SM00671">
    <property type="entry name" value="SEL1"/>
    <property type="match status" value="3"/>
</dbReference>
<sequence>MDTWAVQGWPEGLSSATASRDIATLRKENAAEHVALILRIIAELAKRDPKFVGKRALLAEIEVLRAAGADQDIRARQLVPELAALSNGTSAQVSRALARYYGDGLGVKTDPVLADQYLVTAARLGHPDALLTLASRHSKGTAPVQWDMPAKDSVLTAFKTLITPLNSGVCDRSSRIARAYLTGDLVQQNAELGQAWLRFAADLGDANAAWKVYELQRLAEEVLPDTQVRIRYLTQAAEAGLPFAQVALGRVYERGALVAQDLERAKELFTRAADQGYRAGLVRLALFLEDHNESFPNSGPHWHSALERLSETEDPPAWVFTRLANARLKAEKSPDAKIIGLYRKAADLGDREAMTRLAELLLSDRSIADGFGQAVDLLAEAVAVHGSTGEAKKLFDAYMCKSADSPHVDEALYWRAQYEAADPPLPQSEGDLIAALQSQALYRRHSALELWFPHVKAQNDIASVAFWDLYTQGFGQLLEQQAAVEADRLASAQWREDAKRLLTQIHDRDGTAAMMAFSNAIIMEGPALEARLIQETSQGSGAALRMLASVRGEGVHKILPPHLNDLLRKGDFDALLLATPNADRPLRVLDLAIGKMPCDFKSAMAVARVSGRVGAFERLAQFLEIAEHLHGDKPWALMHLGEARLKWLGMQEAQSAVQLFSAAFQGGELTAGKRLLALLQNPETPLYDPIEAGILQSKIAELTESL</sequence>
<dbReference type="RefSeq" id="WP_339401763.1">
    <property type="nucleotide sequence ID" value="NZ_JBBGAZ010000001.1"/>
</dbReference>
<dbReference type="Pfam" id="PF08238">
    <property type="entry name" value="Sel1"/>
    <property type="match status" value="4"/>
</dbReference>
<dbReference type="Gene3D" id="1.25.40.10">
    <property type="entry name" value="Tetratricopeptide repeat domain"/>
    <property type="match status" value="1"/>
</dbReference>
<protein>
    <submittedName>
        <fullName evidence="1">Tetratricopeptide repeat protein</fullName>
    </submittedName>
</protein>
<keyword evidence="2" id="KW-1185">Reference proteome</keyword>
<dbReference type="InterPro" id="IPR006597">
    <property type="entry name" value="Sel1-like"/>
</dbReference>
<accession>A0ABU8QB84</accession>
<reference evidence="1 2" key="1">
    <citation type="submission" date="2024-03" db="EMBL/GenBank/DDBJ databases">
        <title>Cognatishimia coralii sp. nov., a marine bacterium isolated from coral surrounding seawater.</title>
        <authorList>
            <person name="Liu X."/>
            <person name="Liu S."/>
            <person name="Sun H."/>
            <person name="Zhang Y."/>
        </authorList>
    </citation>
    <scope>NUCLEOTIDE SEQUENCE [LARGE SCALE GENOMIC DNA]</scope>
    <source>
        <strain evidence="1 2">D5M38</strain>
    </source>
</reference>
<dbReference type="PANTHER" id="PTHR11102">
    <property type="entry name" value="SEL-1-LIKE PROTEIN"/>
    <property type="match status" value="1"/>
</dbReference>
<proteinExistence type="predicted"/>
<dbReference type="PANTHER" id="PTHR11102:SF160">
    <property type="entry name" value="ERAD-ASSOCIATED E3 UBIQUITIN-PROTEIN LIGASE COMPONENT HRD3"/>
    <property type="match status" value="1"/>
</dbReference>
<dbReference type="InterPro" id="IPR050767">
    <property type="entry name" value="Sel1_AlgK"/>
</dbReference>
<dbReference type="SUPFAM" id="SSF81901">
    <property type="entry name" value="HCP-like"/>
    <property type="match status" value="1"/>
</dbReference>